<dbReference type="InParanoid" id="A0A2T2ZW33"/>
<dbReference type="OrthoDB" id="18018at2759"/>
<proteinExistence type="predicted"/>
<accession>A0A2T2ZW33</accession>
<evidence type="ECO:0000256" key="1">
    <source>
        <dbReference type="SAM" id="MobiDB-lite"/>
    </source>
</evidence>
<evidence type="ECO:0000313" key="3">
    <source>
        <dbReference type="EMBL" id="PSR78226.1"/>
    </source>
</evidence>
<evidence type="ECO:0000313" key="4">
    <source>
        <dbReference type="Proteomes" id="UP000241462"/>
    </source>
</evidence>
<dbReference type="Proteomes" id="UP000241462">
    <property type="component" value="Unassembled WGS sequence"/>
</dbReference>
<gene>
    <name evidence="3" type="ORF">BD289DRAFT_376975</name>
</gene>
<dbReference type="AlphaFoldDB" id="A0A2T2ZW33"/>
<dbReference type="STRING" id="2025994.A0A2T2ZW33"/>
<evidence type="ECO:0000259" key="2">
    <source>
        <dbReference type="Pfam" id="PF04419"/>
    </source>
</evidence>
<protein>
    <recommendedName>
        <fullName evidence="2">Small EDRK-rich factor-like N-terminal domain-containing protein</fullName>
    </recommendedName>
</protein>
<dbReference type="Pfam" id="PF04419">
    <property type="entry name" value="SERF-like_N"/>
    <property type="match status" value="1"/>
</dbReference>
<reference evidence="3 4" key="1">
    <citation type="journal article" date="2018" name="Mycol. Prog.">
        <title>Coniella lustricola, a new species from submerged detritus.</title>
        <authorList>
            <person name="Raudabaugh D.B."/>
            <person name="Iturriaga T."/>
            <person name="Carver A."/>
            <person name="Mondo S."/>
            <person name="Pangilinan J."/>
            <person name="Lipzen A."/>
            <person name="He G."/>
            <person name="Amirebrahimi M."/>
            <person name="Grigoriev I.V."/>
            <person name="Miller A.N."/>
        </authorList>
    </citation>
    <scope>NUCLEOTIDE SEQUENCE [LARGE SCALE GENOMIC DNA]</scope>
    <source>
        <strain evidence="3 4">B22-T-1</strain>
    </source>
</reference>
<sequence length="52" mass="5890">MARGNQRDLARAKNLKKQSELKTKNSKSGSEMQRDKEAVAALMREKQKKGNT</sequence>
<feature type="domain" description="Small EDRK-rich factor-like N-terminal" evidence="2">
    <location>
        <begin position="1"/>
        <end position="36"/>
    </location>
</feature>
<feature type="compositionally biased region" description="Basic and acidic residues" evidence="1">
    <location>
        <begin position="1"/>
        <end position="23"/>
    </location>
</feature>
<dbReference type="EMBL" id="KZ678617">
    <property type="protein sequence ID" value="PSR78226.1"/>
    <property type="molecule type" value="Genomic_DNA"/>
</dbReference>
<dbReference type="FunCoup" id="A0A2T2ZW33">
    <property type="interactions" value="217"/>
</dbReference>
<keyword evidence="4" id="KW-1185">Reference proteome</keyword>
<organism evidence="3 4">
    <name type="scientific">Coniella lustricola</name>
    <dbReference type="NCBI Taxonomy" id="2025994"/>
    <lineage>
        <taxon>Eukaryota</taxon>
        <taxon>Fungi</taxon>
        <taxon>Dikarya</taxon>
        <taxon>Ascomycota</taxon>
        <taxon>Pezizomycotina</taxon>
        <taxon>Sordariomycetes</taxon>
        <taxon>Sordariomycetidae</taxon>
        <taxon>Diaporthales</taxon>
        <taxon>Schizoparmaceae</taxon>
        <taxon>Coniella</taxon>
    </lineage>
</organism>
<dbReference type="InterPro" id="IPR007513">
    <property type="entry name" value="SERF-like_N"/>
</dbReference>
<feature type="region of interest" description="Disordered" evidence="1">
    <location>
        <begin position="1"/>
        <end position="36"/>
    </location>
</feature>
<name>A0A2T2ZW33_9PEZI</name>